<evidence type="ECO:0000313" key="4">
    <source>
        <dbReference type="Proteomes" id="UP000469670"/>
    </source>
</evidence>
<feature type="region of interest" description="Disordered" evidence="1">
    <location>
        <begin position="25"/>
        <end position="70"/>
    </location>
</feature>
<dbReference type="Proteomes" id="UP000469670">
    <property type="component" value="Unassembled WGS sequence"/>
</dbReference>
<proteinExistence type="predicted"/>
<sequence length="409" mass="43388">MRSRARTPVATLLLSTVLASAALAVGGGPAHARTPSPSPSPSPSASPSPSPSASPSSSFRPPASVDGGAWSSGHLQGTAIDRRRGHMYFSFTNLLVKTDLAGRPIGSVTGLTGHLGDLDFNSADGRVYGSLEYKAAQAFYVAIFDGSRITRMNMDARTTDVLSTVHLREVVRDYTADMNGDGVFDGDTGNTPDHRYGCSGIDGVAFGPGLNGRGGVRLTVAYGVYSNTTRTDNDHQVLLQYDVRDWRKYERPLSEDALHTSGPASPDGKFFAYTGNTTYGVQNLEYDGDSGNWLMAVYKGKKAAFPNYGLYVLDGSKPARRGEVKGQPRPESGRILSLLPRGLHHEPSGVYGYESGGQYGLVSLDDGRYYVAEAGTVDSGGTTLQTGRAVLHRWTGAVPNPFAARGPAG</sequence>
<feature type="compositionally biased region" description="Pro residues" evidence="1">
    <location>
        <begin position="36"/>
        <end position="52"/>
    </location>
</feature>
<evidence type="ECO:0000256" key="1">
    <source>
        <dbReference type="SAM" id="MobiDB-lite"/>
    </source>
</evidence>
<evidence type="ECO:0000313" key="3">
    <source>
        <dbReference type="EMBL" id="NEC24724.1"/>
    </source>
</evidence>
<feature type="chain" id="PRO_5029705487" evidence="2">
    <location>
        <begin position="33"/>
        <end position="409"/>
    </location>
</feature>
<name>A0A7K3SB04_9ACTN</name>
<protein>
    <submittedName>
        <fullName evidence="3">Uncharacterized protein</fullName>
    </submittedName>
</protein>
<gene>
    <name evidence="3" type="ORF">G3I50_41745</name>
</gene>
<feature type="compositionally biased region" description="Low complexity" evidence="1">
    <location>
        <begin position="53"/>
        <end position="64"/>
    </location>
</feature>
<evidence type="ECO:0000256" key="2">
    <source>
        <dbReference type="SAM" id="SignalP"/>
    </source>
</evidence>
<comment type="caution">
    <text evidence="3">The sequence shown here is derived from an EMBL/GenBank/DDBJ whole genome shotgun (WGS) entry which is preliminary data.</text>
</comment>
<organism evidence="3 4">
    <name type="scientific">Streptomyces parvus</name>
    <dbReference type="NCBI Taxonomy" id="66428"/>
    <lineage>
        <taxon>Bacteria</taxon>
        <taxon>Bacillati</taxon>
        <taxon>Actinomycetota</taxon>
        <taxon>Actinomycetes</taxon>
        <taxon>Kitasatosporales</taxon>
        <taxon>Streptomycetaceae</taxon>
        <taxon>Streptomyces</taxon>
    </lineage>
</organism>
<dbReference type="RefSeq" id="WP_164209622.1">
    <property type="nucleotide sequence ID" value="NZ_JAAGMP010001869.1"/>
</dbReference>
<dbReference type="AlphaFoldDB" id="A0A7K3SB04"/>
<dbReference type="EMBL" id="JAAGMP010001869">
    <property type="protein sequence ID" value="NEC24724.1"/>
    <property type="molecule type" value="Genomic_DNA"/>
</dbReference>
<reference evidence="3 4" key="1">
    <citation type="submission" date="2020-01" db="EMBL/GenBank/DDBJ databases">
        <title>Insect and environment-associated Actinomycetes.</title>
        <authorList>
            <person name="Currrie C."/>
            <person name="Chevrette M."/>
            <person name="Carlson C."/>
            <person name="Stubbendieck R."/>
            <person name="Wendt-Pienkowski E."/>
        </authorList>
    </citation>
    <scope>NUCLEOTIDE SEQUENCE [LARGE SCALE GENOMIC DNA]</scope>
    <source>
        <strain evidence="3 4">SID7590</strain>
    </source>
</reference>
<accession>A0A7K3SB04</accession>
<feature type="signal peptide" evidence="2">
    <location>
        <begin position="1"/>
        <end position="32"/>
    </location>
</feature>
<keyword evidence="2" id="KW-0732">Signal</keyword>